<comment type="subcellular location">
    <subcellularLocation>
        <location evidence="1">Cytoplasm</location>
        <location evidence="1">Cytoskeleton</location>
        <location evidence="1">Cilium axoneme</location>
    </subcellularLocation>
</comment>
<feature type="compositionally biased region" description="Polar residues" evidence="2">
    <location>
        <begin position="129"/>
        <end position="143"/>
    </location>
</feature>
<evidence type="ECO:0000313" key="3">
    <source>
        <dbReference type="EMBL" id="WIA14381.1"/>
    </source>
</evidence>
<feature type="region of interest" description="Disordered" evidence="2">
    <location>
        <begin position="129"/>
        <end position="153"/>
    </location>
</feature>
<dbReference type="InterPro" id="IPR032675">
    <property type="entry name" value="LRR_dom_sf"/>
</dbReference>
<proteinExistence type="predicted"/>
<feature type="region of interest" description="Disordered" evidence="2">
    <location>
        <begin position="642"/>
        <end position="661"/>
    </location>
</feature>
<evidence type="ECO:0000256" key="2">
    <source>
        <dbReference type="SAM" id="MobiDB-lite"/>
    </source>
</evidence>
<dbReference type="Gene3D" id="3.80.10.10">
    <property type="entry name" value="Ribonuclease Inhibitor"/>
    <property type="match status" value="1"/>
</dbReference>
<evidence type="ECO:0000256" key="1">
    <source>
        <dbReference type="ARBA" id="ARBA00004430"/>
    </source>
</evidence>
<dbReference type="InterPro" id="IPR051341">
    <property type="entry name" value="Zyg-11_UBL_adapter"/>
</dbReference>
<dbReference type="EMBL" id="CP126212">
    <property type="protein sequence ID" value="WIA14381.1"/>
    <property type="molecule type" value="Genomic_DNA"/>
</dbReference>
<evidence type="ECO:0000313" key="4">
    <source>
        <dbReference type="Proteomes" id="UP001244341"/>
    </source>
</evidence>
<dbReference type="Proteomes" id="UP001244341">
    <property type="component" value="Chromosome 5b"/>
</dbReference>
<protein>
    <submittedName>
        <fullName evidence="3">Uncharacterized protein</fullName>
    </submittedName>
</protein>
<sequence>MAVVTAVVQTSKLIQVLELVLQHHNVGLDAASLCSLLCSSKAVRAAAQQAGGPCTSICIKGKANDWQVASTVASFARWLPPHAHLAAEIALDLERQPAEDDDDDADEDAANHVLDSLLAFSAQQITAASNSTSAGDTAAPSSKQQQQQQRPPFALRSFSSSVMHGAELLRALPAATLTSLTGMLLEAPAGEEDRGSPPAALASLTNLRRMHLKQRVSGAWLAAAQALSQLTFLEIGAVDCYLEELKHLPAGLERLALPNVYIYTQADQDDEGAADAGSNDAGGRAQHSRQIDLSHLTRLTQLELGLHGADDELLVSGQLPPQLLQLTTGAESDDGDSCAVLPLLGGAAALKQLQRLTLSGCCESESDLLALNSLTALSHMELAFGDVALSKVQSSSAWAALPQLRALVIVSAPSGDVVDVGPSLRTVMAGIAAATSLRQLHLDLRDGVTAYSMRPKLFGYLTGLRQLQELEHLDLRTNRFGCDGCLQLLTQLRALTCLELVNMDGEEPSQQQLDAFWAAVRGQQQGAQVLELVLQNPSIGLDAVTLCSLLCSSKAVRAAAQQEGGPCTSICVKGDLGDWQLASRVATFARWLPPHAHLAAEISLDFEPQPEDDDNADGAAANHVLDSLMAFSAQQITAASTSTSAGDTAAPSSKQQQQRPQFALRSFSSSVPHGGQLLCALPPATLTSLSYLLPEYYDEDLCAAPAALAGLTNLRCLQHLQRIPGNRLDPVAALTQLTLLVIGALDCYLEELQQLPASLQRLELQNVYIHLSADEDEKGAADAGSDSADEGQHSRHIDLSHLTRLTQLELGLHGADSDA</sequence>
<feature type="compositionally biased region" description="Low complexity" evidence="2">
    <location>
        <begin position="642"/>
        <end position="653"/>
    </location>
</feature>
<reference evidence="3 4" key="1">
    <citation type="submission" date="2023-05" db="EMBL/GenBank/DDBJ databases">
        <title>A 100% complete, gapless, phased diploid assembly of the Scenedesmus obliquus UTEX 3031 genome.</title>
        <authorList>
            <person name="Biondi T.C."/>
            <person name="Hanschen E.R."/>
            <person name="Kwon T."/>
            <person name="Eng W."/>
            <person name="Kruse C.P.S."/>
            <person name="Koehler S.I."/>
            <person name="Kunde Y."/>
            <person name="Gleasner C.D."/>
            <person name="You Mak K.T."/>
            <person name="Polle J."/>
            <person name="Hovde B.T."/>
            <person name="Starkenburg S.R."/>
        </authorList>
    </citation>
    <scope>NUCLEOTIDE SEQUENCE [LARGE SCALE GENOMIC DNA]</scope>
    <source>
        <strain evidence="3 4">DOE0152z</strain>
    </source>
</reference>
<accession>A0ABY8TYZ4</accession>
<name>A0ABY8TYZ4_TETOB</name>
<gene>
    <name evidence="3" type="ORF">OEZ85_002910</name>
</gene>
<dbReference type="PANTHER" id="PTHR12904">
    <property type="match status" value="1"/>
</dbReference>
<dbReference type="PANTHER" id="PTHR12904:SF23">
    <property type="entry name" value="PROTEIN ZER-1 HOMOLOG"/>
    <property type="match status" value="1"/>
</dbReference>
<organism evidence="3 4">
    <name type="scientific">Tetradesmus obliquus</name>
    <name type="common">Green alga</name>
    <name type="synonym">Acutodesmus obliquus</name>
    <dbReference type="NCBI Taxonomy" id="3088"/>
    <lineage>
        <taxon>Eukaryota</taxon>
        <taxon>Viridiplantae</taxon>
        <taxon>Chlorophyta</taxon>
        <taxon>core chlorophytes</taxon>
        <taxon>Chlorophyceae</taxon>
        <taxon>CS clade</taxon>
        <taxon>Sphaeropleales</taxon>
        <taxon>Scenedesmaceae</taxon>
        <taxon>Tetradesmus</taxon>
    </lineage>
</organism>
<dbReference type="SUPFAM" id="SSF52047">
    <property type="entry name" value="RNI-like"/>
    <property type="match status" value="1"/>
</dbReference>
<keyword evidence="4" id="KW-1185">Reference proteome</keyword>